<dbReference type="InterPro" id="IPR018060">
    <property type="entry name" value="HTH_AraC"/>
</dbReference>
<proteinExistence type="predicted"/>
<dbReference type="PROSITE" id="PS01124">
    <property type="entry name" value="HTH_ARAC_FAMILY_2"/>
    <property type="match status" value="1"/>
</dbReference>
<comment type="caution">
    <text evidence="5">The sequence shown here is derived from an EMBL/GenBank/DDBJ whole genome shotgun (WGS) entry which is preliminary data.</text>
</comment>
<evidence type="ECO:0000313" key="5">
    <source>
        <dbReference type="EMBL" id="MBR0683765.1"/>
    </source>
</evidence>
<dbReference type="EMBL" id="JAAEDL010000040">
    <property type="protein sequence ID" value="MBR0683765.1"/>
    <property type="molecule type" value="Genomic_DNA"/>
</dbReference>
<feature type="domain" description="HTH araC/xylS-type" evidence="4">
    <location>
        <begin position="1"/>
        <end position="61"/>
    </location>
</feature>
<accession>A0A9X9XJ79</accession>
<evidence type="ECO:0000256" key="2">
    <source>
        <dbReference type="ARBA" id="ARBA00023163"/>
    </source>
</evidence>
<organism evidence="5 6">
    <name type="scientific">Neoroseomonas eburnea</name>
    <dbReference type="NCBI Taxonomy" id="1346889"/>
    <lineage>
        <taxon>Bacteria</taxon>
        <taxon>Pseudomonadati</taxon>
        <taxon>Pseudomonadota</taxon>
        <taxon>Alphaproteobacteria</taxon>
        <taxon>Acetobacterales</taxon>
        <taxon>Acetobacteraceae</taxon>
        <taxon>Neoroseomonas</taxon>
    </lineage>
</organism>
<evidence type="ECO:0000313" key="6">
    <source>
        <dbReference type="Proteomes" id="UP001138709"/>
    </source>
</evidence>
<dbReference type="SMART" id="SM00342">
    <property type="entry name" value="HTH_ARAC"/>
    <property type="match status" value="1"/>
</dbReference>
<protein>
    <submittedName>
        <fullName evidence="5">AraC family transcriptional regulator</fullName>
    </submittedName>
</protein>
<keyword evidence="2" id="KW-0804">Transcription</keyword>
<dbReference type="GO" id="GO:0043565">
    <property type="term" value="F:sequence-specific DNA binding"/>
    <property type="evidence" value="ECO:0007669"/>
    <property type="project" value="InterPro"/>
</dbReference>
<dbReference type="Gene3D" id="1.10.10.60">
    <property type="entry name" value="Homeodomain-like"/>
    <property type="match status" value="1"/>
</dbReference>
<dbReference type="GO" id="GO:0003700">
    <property type="term" value="F:DNA-binding transcription factor activity"/>
    <property type="evidence" value="ECO:0007669"/>
    <property type="project" value="InterPro"/>
</dbReference>
<reference evidence="5" key="2">
    <citation type="journal article" date="2021" name="Syst. Appl. Microbiol.">
        <title>Roseomonas hellenica sp. nov., isolated from roots of wild-growing Alkanna tinctoria.</title>
        <authorList>
            <person name="Rat A."/>
            <person name="Naranjo H.D."/>
            <person name="Lebbe L."/>
            <person name="Cnockaert M."/>
            <person name="Krigas N."/>
            <person name="Grigoriadou K."/>
            <person name="Maloupa E."/>
            <person name="Willems A."/>
        </authorList>
    </citation>
    <scope>NUCLEOTIDE SEQUENCE</scope>
    <source>
        <strain evidence="5">LMG 31228</strain>
    </source>
</reference>
<keyword evidence="1" id="KW-0805">Transcription regulation</keyword>
<dbReference type="SUPFAM" id="SSF46689">
    <property type="entry name" value="Homeodomain-like"/>
    <property type="match status" value="1"/>
</dbReference>
<evidence type="ECO:0000256" key="3">
    <source>
        <dbReference type="SAM" id="MobiDB-lite"/>
    </source>
</evidence>
<gene>
    <name evidence="5" type="ORF">GXW74_25030</name>
</gene>
<reference evidence="5" key="1">
    <citation type="submission" date="2020-01" db="EMBL/GenBank/DDBJ databases">
        <authorList>
            <person name="Rat A."/>
        </authorList>
    </citation>
    <scope>NUCLEOTIDE SEQUENCE</scope>
    <source>
        <strain evidence="5">LMG 31228</strain>
    </source>
</reference>
<evidence type="ECO:0000256" key="1">
    <source>
        <dbReference type="ARBA" id="ARBA00023015"/>
    </source>
</evidence>
<name>A0A9X9XJ79_9PROT</name>
<keyword evidence="6" id="KW-1185">Reference proteome</keyword>
<dbReference type="AlphaFoldDB" id="A0A9X9XJ79"/>
<dbReference type="Proteomes" id="UP001138709">
    <property type="component" value="Unassembled WGS sequence"/>
</dbReference>
<sequence>MTSGNHIRERRLSAAQAALSDPTDARPIRQIAESVGFFDHSQVARAFGRVYGCTPGDVRRAALSGHVPLPAPRPGKGGAPANIRDLLLGLSCAAEGAAVAVPRGAPPLSDSPRQRPKGLWKPILQVIAGPGDRVPWWGSLRGQSPLNPRASSAARRNRFHPCGPAASASAPPDQRCTSVGAKNPSAAKPTPITPSSPPAKASSATPVITLAEASTIPTWKAAEPISYWW</sequence>
<evidence type="ECO:0000259" key="4">
    <source>
        <dbReference type="PROSITE" id="PS01124"/>
    </source>
</evidence>
<dbReference type="InterPro" id="IPR009057">
    <property type="entry name" value="Homeodomain-like_sf"/>
</dbReference>
<dbReference type="Pfam" id="PF12833">
    <property type="entry name" value="HTH_18"/>
    <property type="match status" value="1"/>
</dbReference>
<feature type="region of interest" description="Disordered" evidence="3">
    <location>
        <begin position="146"/>
        <end position="205"/>
    </location>
</feature>